<evidence type="ECO:0000313" key="6">
    <source>
        <dbReference type="EMBL" id="PYH41032.1"/>
    </source>
</evidence>
<feature type="domain" description="Alcohol dehydrogenase-like C-terminal" evidence="5">
    <location>
        <begin position="47"/>
        <end position="110"/>
    </location>
</feature>
<dbReference type="Gene3D" id="3.40.50.720">
    <property type="entry name" value="NAD(P)-binding Rossmann-like Domain"/>
    <property type="match status" value="1"/>
</dbReference>
<dbReference type="AlphaFoldDB" id="A0A319A079"/>
<dbReference type="InterPro" id="IPR013149">
    <property type="entry name" value="ADH-like_C"/>
</dbReference>
<protein>
    <recommendedName>
        <fullName evidence="5">Alcohol dehydrogenase-like C-terminal domain-containing protein</fullName>
    </recommendedName>
</protein>
<gene>
    <name evidence="6" type="ORF">BP01DRAFT_408588</name>
</gene>
<dbReference type="PANTHER" id="PTHR45348">
    <property type="entry name" value="HYPOTHETICAL OXIDOREDUCTASE (EUROFUNG)"/>
    <property type="match status" value="1"/>
</dbReference>
<evidence type="ECO:0000259" key="5">
    <source>
        <dbReference type="Pfam" id="PF00107"/>
    </source>
</evidence>
<comment type="similarity">
    <text evidence="1">Belongs to the zinc-containing alcohol dehydrogenase family.</text>
</comment>
<dbReference type="STRING" id="1450539.A0A319A079"/>
<organism evidence="6 7">
    <name type="scientific">Aspergillus saccharolyticus JOP 1030-1</name>
    <dbReference type="NCBI Taxonomy" id="1450539"/>
    <lineage>
        <taxon>Eukaryota</taxon>
        <taxon>Fungi</taxon>
        <taxon>Dikarya</taxon>
        <taxon>Ascomycota</taxon>
        <taxon>Pezizomycotina</taxon>
        <taxon>Eurotiomycetes</taxon>
        <taxon>Eurotiomycetidae</taxon>
        <taxon>Eurotiales</taxon>
        <taxon>Aspergillaceae</taxon>
        <taxon>Aspergillus</taxon>
        <taxon>Aspergillus subgen. Circumdati</taxon>
    </lineage>
</organism>
<reference evidence="6 7" key="1">
    <citation type="submission" date="2016-12" db="EMBL/GenBank/DDBJ databases">
        <title>The genomes of Aspergillus section Nigri reveals drivers in fungal speciation.</title>
        <authorList>
            <consortium name="DOE Joint Genome Institute"/>
            <person name="Vesth T.C."/>
            <person name="Nybo J."/>
            <person name="Theobald S."/>
            <person name="Brandl J."/>
            <person name="Frisvad J.C."/>
            <person name="Nielsen K.F."/>
            <person name="Lyhne E.K."/>
            <person name="Kogle M.E."/>
            <person name="Kuo A."/>
            <person name="Riley R."/>
            <person name="Clum A."/>
            <person name="Nolan M."/>
            <person name="Lipzen A."/>
            <person name="Salamov A."/>
            <person name="Henrissat B."/>
            <person name="Wiebenga A."/>
            <person name="De Vries R.P."/>
            <person name="Grigoriev I.V."/>
            <person name="Mortensen U.H."/>
            <person name="Andersen M.R."/>
            <person name="Baker S.E."/>
        </authorList>
    </citation>
    <scope>NUCLEOTIDE SEQUENCE [LARGE SCALE GENOMIC DNA]</scope>
    <source>
        <strain evidence="6 7">JOP 1030-1</strain>
    </source>
</reference>
<dbReference type="GeneID" id="37080052"/>
<dbReference type="Pfam" id="PF00107">
    <property type="entry name" value="ADH_zinc_N"/>
    <property type="match status" value="1"/>
</dbReference>
<evidence type="ECO:0000256" key="2">
    <source>
        <dbReference type="ARBA" id="ARBA00022741"/>
    </source>
</evidence>
<dbReference type="SUPFAM" id="SSF51735">
    <property type="entry name" value="NAD(P)-binding Rossmann-fold domains"/>
    <property type="match status" value="1"/>
</dbReference>
<keyword evidence="7" id="KW-1185">Reference proteome</keyword>
<dbReference type="InterPro" id="IPR047122">
    <property type="entry name" value="Trans-enoyl_RdTase-like"/>
</dbReference>
<keyword evidence="4" id="KW-0560">Oxidoreductase</keyword>
<dbReference type="SUPFAM" id="SSF50129">
    <property type="entry name" value="GroES-like"/>
    <property type="match status" value="1"/>
</dbReference>
<dbReference type="GO" id="GO:0016651">
    <property type="term" value="F:oxidoreductase activity, acting on NAD(P)H"/>
    <property type="evidence" value="ECO:0007669"/>
    <property type="project" value="InterPro"/>
</dbReference>
<evidence type="ECO:0000256" key="1">
    <source>
        <dbReference type="ARBA" id="ARBA00008072"/>
    </source>
</evidence>
<keyword evidence="2" id="KW-0547">Nucleotide-binding</keyword>
<accession>A0A319A079</accession>
<dbReference type="PANTHER" id="PTHR45348:SF2">
    <property type="entry name" value="ZINC-TYPE ALCOHOL DEHYDROGENASE-LIKE PROTEIN C2E1P3.01"/>
    <property type="match status" value="1"/>
</dbReference>
<name>A0A319A079_9EURO</name>
<dbReference type="RefSeq" id="XP_025427014.1">
    <property type="nucleotide sequence ID" value="XM_025578823.1"/>
</dbReference>
<evidence type="ECO:0000313" key="7">
    <source>
        <dbReference type="Proteomes" id="UP000248349"/>
    </source>
</evidence>
<evidence type="ECO:0000256" key="4">
    <source>
        <dbReference type="ARBA" id="ARBA00023002"/>
    </source>
</evidence>
<dbReference type="Proteomes" id="UP000248349">
    <property type="component" value="Unassembled WGS sequence"/>
</dbReference>
<dbReference type="GO" id="GO:0000166">
    <property type="term" value="F:nucleotide binding"/>
    <property type="evidence" value="ECO:0007669"/>
    <property type="project" value="UniProtKB-KW"/>
</dbReference>
<dbReference type="OrthoDB" id="9992527at2759"/>
<evidence type="ECO:0000256" key="3">
    <source>
        <dbReference type="ARBA" id="ARBA00022857"/>
    </source>
</evidence>
<keyword evidence="3" id="KW-0521">NADP</keyword>
<sequence length="127" mass="13573">MSNIALVVYGSELREESIAIPSPAPHQVLVRISHVAQNPTDKLAASVSLYTIQLAALYGLEVITTCSHADLVRSYGAMHVFDYNDAGVADKIQAAGPLLQYAFDTIGSERSSVRSRKGGNICTVRPG</sequence>
<dbReference type="EMBL" id="KZ821271">
    <property type="protein sequence ID" value="PYH41032.1"/>
    <property type="molecule type" value="Genomic_DNA"/>
</dbReference>
<dbReference type="InterPro" id="IPR011032">
    <property type="entry name" value="GroES-like_sf"/>
</dbReference>
<dbReference type="InterPro" id="IPR036291">
    <property type="entry name" value="NAD(P)-bd_dom_sf"/>
</dbReference>
<proteinExistence type="inferred from homology"/>